<feature type="transmembrane region" description="Helical" evidence="1">
    <location>
        <begin position="21"/>
        <end position="42"/>
    </location>
</feature>
<reference evidence="2" key="2">
    <citation type="submission" date="2021-08" db="EMBL/GenBank/DDBJ databases">
        <authorList>
            <person name="Tani A."/>
            <person name="Ola A."/>
            <person name="Ogura Y."/>
            <person name="Katsura K."/>
            <person name="Hayashi T."/>
        </authorList>
    </citation>
    <scope>NUCLEOTIDE SEQUENCE</scope>
    <source>
        <strain evidence="2">KCTC 52305</strain>
    </source>
</reference>
<comment type="caution">
    <text evidence="2">The sequence shown here is derived from an EMBL/GenBank/DDBJ whole genome shotgun (WGS) entry which is preliminary data.</text>
</comment>
<dbReference type="Proteomes" id="UP001055167">
    <property type="component" value="Unassembled WGS sequence"/>
</dbReference>
<keyword evidence="1" id="KW-0812">Transmembrane</keyword>
<keyword evidence="1" id="KW-1133">Transmembrane helix</keyword>
<accession>A0ABQ4R9I3</accession>
<protein>
    <recommendedName>
        <fullName evidence="4">ABC transporter permease</fullName>
    </recommendedName>
</protein>
<evidence type="ECO:0000313" key="2">
    <source>
        <dbReference type="EMBL" id="GJD53769.1"/>
    </source>
</evidence>
<keyword evidence="1" id="KW-0472">Membrane</keyword>
<keyword evidence="3" id="KW-1185">Reference proteome</keyword>
<evidence type="ECO:0008006" key="4">
    <source>
        <dbReference type="Google" id="ProtNLM"/>
    </source>
</evidence>
<proteinExistence type="predicted"/>
<sequence>MTRRGAAGLIGRARSPLAIRLAFALAVLLATEPVWGLLAFGFSPTLDDLLALRCLGGDGLP</sequence>
<name>A0ABQ4R9I3_9HYPH</name>
<organism evidence="2 3">
    <name type="scientific">Methylobacterium crusticola</name>
    <dbReference type="NCBI Taxonomy" id="1697972"/>
    <lineage>
        <taxon>Bacteria</taxon>
        <taxon>Pseudomonadati</taxon>
        <taxon>Pseudomonadota</taxon>
        <taxon>Alphaproteobacteria</taxon>
        <taxon>Hyphomicrobiales</taxon>
        <taxon>Methylobacteriaceae</taxon>
        <taxon>Methylobacterium</taxon>
    </lineage>
</organism>
<dbReference type="RefSeq" id="WP_128564192.1">
    <property type="nucleotide sequence ID" value="NZ_BPQH01000036.1"/>
</dbReference>
<evidence type="ECO:0000256" key="1">
    <source>
        <dbReference type="SAM" id="Phobius"/>
    </source>
</evidence>
<reference evidence="2" key="1">
    <citation type="journal article" date="2021" name="Front. Microbiol.">
        <title>Comprehensive Comparative Genomics and Phenotyping of Methylobacterium Species.</title>
        <authorList>
            <person name="Alessa O."/>
            <person name="Ogura Y."/>
            <person name="Fujitani Y."/>
            <person name="Takami H."/>
            <person name="Hayashi T."/>
            <person name="Sahin N."/>
            <person name="Tani A."/>
        </authorList>
    </citation>
    <scope>NUCLEOTIDE SEQUENCE</scope>
    <source>
        <strain evidence="2">KCTC 52305</strain>
    </source>
</reference>
<dbReference type="EMBL" id="BPQH01000036">
    <property type="protein sequence ID" value="GJD53769.1"/>
    <property type="molecule type" value="Genomic_DNA"/>
</dbReference>
<evidence type="ECO:0000313" key="3">
    <source>
        <dbReference type="Proteomes" id="UP001055167"/>
    </source>
</evidence>
<gene>
    <name evidence="2" type="ORF">OPKNFCMD_6547</name>
</gene>